<feature type="compositionally biased region" description="Gly residues" evidence="1">
    <location>
        <begin position="77"/>
        <end position="88"/>
    </location>
</feature>
<feature type="compositionally biased region" description="Basic and acidic residues" evidence="1">
    <location>
        <begin position="635"/>
        <end position="644"/>
    </location>
</feature>
<gene>
    <name evidence="2" type="ORF">BDY21DRAFT_359923</name>
</gene>
<dbReference type="OrthoDB" id="5369448at2759"/>
<feature type="compositionally biased region" description="Basic and acidic residues" evidence="1">
    <location>
        <begin position="387"/>
        <end position="443"/>
    </location>
</feature>
<organism evidence="2 3">
    <name type="scientific">Lineolata rhizophorae</name>
    <dbReference type="NCBI Taxonomy" id="578093"/>
    <lineage>
        <taxon>Eukaryota</taxon>
        <taxon>Fungi</taxon>
        <taxon>Dikarya</taxon>
        <taxon>Ascomycota</taxon>
        <taxon>Pezizomycotina</taxon>
        <taxon>Dothideomycetes</taxon>
        <taxon>Dothideomycetes incertae sedis</taxon>
        <taxon>Lineolatales</taxon>
        <taxon>Lineolataceae</taxon>
        <taxon>Lineolata</taxon>
    </lineage>
</organism>
<evidence type="ECO:0000256" key="1">
    <source>
        <dbReference type="SAM" id="MobiDB-lite"/>
    </source>
</evidence>
<feature type="region of interest" description="Disordered" evidence="1">
    <location>
        <begin position="1"/>
        <end position="55"/>
    </location>
</feature>
<sequence length="683" mass="73611">MPSFTIYEDSTAGLPPISPSSPLSVASDTCCALPDPDEPIASIEHGGPPTSASPSRRVSAALTSCASIISSMPASLVGGGGGGGGGGCDENNDRGDNTNSSPFTPMKERLLFRSPGSVRALQMASPPPFEPRYNSVASPPNSHGKRYKLTAPPPAPPGPSRNGTPRSVQSQSVITNGSGAKMHGSPRQACLTSGRDHEKLPLVLLHATLLPLVCPWSPENMEEILPKHVLDKFKLLAEKMTDNVMARGILIRHPKEEYDVLEERLLESLELKTPRILKCGHWYGEEDEDPIDSAYGDSESGRHEYHDYDEDNSDSECGTPCGDCGKPFKVDSWGVEGRKRWDIKIYAANGLMRAGAWSAAWSEMERVDVEIAPWIPDDLRRKLDEKTQAEEAEARKMADERESRRLEEERQAREQREMEAARRLGEERRARERREAEEAERRAQASVERSPSAEPQVDPLLRNSHGSSEGPEHIIEGLDRTLPRVGRNGGEIPLGTLVQNYLYLLSQDRRNVAIFALSLLVLVLAMISGAPSVTSPVYDGSVSPDLLDDLDIQCAAAPHSTAVYTTTTTVVTTAVPSALASDAESAATMAASSKLPLMQGYRAESPADMHDALASSSAIPESFPNGAHDVSGQTDVDKRTREGPEPELEPEAERDAADAGEVSLPEKPVTASAVAHESSGGGS</sequence>
<feature type="region of interest" description="Disordered" evidence="1">
    <location>
        <begin position="387"/>
        <end position="473"/>
    </location>
</feature>
<protein>
    <recommendedName>
        <fullName evidence="4">Pathway-specific nitrogen regulator</fullName>
    </recommendedName>
</protein>
<dbReference type="AlphaFoldDB" id="A0A6A6PDG7"/>
<accession>A0A6A6PDG7</accession>
<feature type="region of interest" description="Disordered" evidence="1">
    <location>
        <begin position="77"/>
        <end position="105"/>
    </location>
</feature>
<feature type="region of interest" description="Disordered" evidence="1">
    <location>
        <begin position="121"/>
        <end position="190"/>
    </location>
</feature>
<feature type="compositionally biased region" description="Polar residues" evidence="1">
    <location>
        <begin position="161"/>
        <end position="178"/>
    </location>
</feature>
<evidence type="ECO:0000313" key="2">
    <source>
        <dbReference type="EMBL" id="KAF2461890.1"/>
    </source>
</evidence>
<evidence type="ECO:0008006" key="4">
    <source>
        <dbReference type="Google" id="ProtNLM"/>
    </source>
</evidence>
<evidence type="ECO:0000313" key="3">
    <source>
        <dbReference type="Proteomes" id="UP000799766"/>
    </source>
</evidence>
<feature type="region of interest" description="Disordered" evidence="1">
    <location>
        <begin position="608"/>
        <end position="683"/>
    </location>
</feature>
<feature type="region of interest" description="Disordered" evidence="1">
    <location>
        <begin position="289"/>
        <end position="317"/>
    </location>
</feature>
<dbReference type="EMBL" id="MU001670">
    <property type="protein sequence ID" value="KAF2461890.1"/>
    <property type="molecule type" value="Genomic_DNA"/>
</dbReference>
<dbReference type="Proteomes" id="UP000799766">
    <property type="component" value="Unassembled WGS sequence"/>
</dbReference>
<keyword evidence="3" id="KW-1185">Reference proteome</keyword>
<name>A0A6A6PDG7_9PEZI</name>
<reference evidence="2" key="1">
    <citation type="journal article" date="2020" name="Stud. Mycol.">
        <title>101 Dothideomycetes genomes: a test case for predicting lifestyles and emergence of pathogens.</title>
        <authorList>
            <person name="Haridas S."/>
            <person name="Albert R."/>
            <person name="Binder M."/>
            <person name="Bloem J."/>
            <person name="Labutti K."/>
            <person name="Salamov A."/>
            <person name="Andreopoulos B."/>
            <person name="Baker S."/>
            <person name="Barry K."/>
            <person name="Bills G."/>
            <person name="Bluhm B."/>
            <person name="Cannon C."/>
            <person name="Castanera R."/>
            <person name="Culley D."/>
            <person name="Daum C."/>
            <person name="Ezra D."/>
            <person name="Gonzalez J."/>
            <person name="Henrissat B."/>
            <person name="Kuo A."/>
            <person name="Liang C."/>
            <person name="Lipzen A."/>
            <person name="Lutzoni F."/>
            <person name="Magnuson J."/>
            <person name="Mondo S."/>
            <person name="Nolan M."/>
            <person name="Ohm R."/>
            <person name="Pangilinan J."/>
            <person name="Park H.-J."/>
            <person name="Ramirez L."/>
            <person name="Alfaro M."/>
            <person name="Sun H."/>
            <person name="Tritt A."/>
            <person name="Yoshinaga Y."/>
            <person name="Zwiers L.-H."/>
            <person name="Turgeon B."/>
            <person name="Goodwin S."/>
            <person name="Spatafora J."/>
            <person name="Crous P."/>
            <person name="Grigoriev I."/>
        </authorList>
    </citation>
    <scope>NUCLEOTIDE SEQUENCE</scope>
    <source>
        <strain evidence="2">ATCC 16933</strain>
    </source>
</reference>
<proteinExistence type="predicted"/>